<reference evidence="2 3" key="1">
    <citation type="journal article" date="2013" name="PLoS ONE">
        <title>Predicting the Proteins of Angomonas deanei, Strigomonas culicis and Their Respective Endosymbionts Reveals New Aspects of the Trypanosomatidae Family.</title>
        <authorList>
            <person name="Motta M.C."/>
            <person name="Martins A.C."/>
            <person name="de Souza S.S."/>
            <person name="Catta-Preta C.M."/>
            <person name="Silva R."/>
            <person name="Klein C.C."/>
            <person name="de Almeida L.G."/>
            <person name="de Lima Cunha O."/>
            <person name="Ciapina L.P."/>
            <person name="Brocchi M."/>
            <person name="Colabardini A.C."/>
            <person name="de Araujo Lima B."/>
            <person name="Machado C.R."/>
            <person name="de Almeida Soares C.M."/>
            <person name="Probst C.M."/>
            <person name="de Menezes C.B."/>
            <person name="Thompson C.E."/>
            <person name="Bartholomeu D.C."/>
            <person name="Gradia D.F."/>
            <person name="Pavoni D.P."/>
            <person name="Grisard E.C."/>
            <person name="Fantinatti-Garboggini F."/>
            <person name="Marchini F.K."/>
            <person name="Rodrigues-Luiz G.F."/>
            <person name="Wagner G."/>
            <person name="Goldman G.H."/>
            <person name="Fietto J.L."/>
            <person name="Elias M.C."/>
            <person name="Goldman M.H."/>
            <person name="Sagot M.F."/>
            <person name="Pereira M."/>
            <person name="Stoco P.H."/>
            <person name="de Mendonca-Neto R.P."/>
            <person name="Teixeira S.M."/>
            <person name="Maciel T.E."/>
            <person name="de Oliveira Mendes T.A."/>
            <person name="Urmenyi T.P."/>
            <person name="de Souza W."/>
            <person name="Schenkman S."/>
            <person name="de Vasconcelos A.T."/>
        </authorList>
    </citation>
    <scope>NUCLEOTIDE SEQUENCE [LARGE SCALE GENOMIC DNA]</scope>
</reference>
<dbReference type="Proteomes" id="UP000015354">
    <property type="component" value="Unassembled WGS sequence"/>
</dbReference>
<name>S9TVZ5_9TRYP</name>
<keyword evidence="1" id="KW-1133">Transmembrane helix</keyword>
<gene>
    <name evidence="2" type="ORF">STCU_08845</name>
</gene>
<dbReference type="AlphaFoldDB" id="S9TVZ5"/>
<dbReference type="EMBL" id="ATMH01008845">
    <property type="protein sequence ID" value="EPY20763.1"/>
    <property type="molecule type" value="Genomic_DNA"/>
</dbReference>
<organism evidence="2 3">
    <name type="scientific">Strigomonas culicis</name>
    <dbReference type="NCBI Taxonomy" id="28005"/>
    <lineage>
        <taxon>Eukaryota</taxon>
        <taxon>Discoba</taxon>
        <taxon>Euglenozoa</taxon>
        <taxon>Kinetoplastea</taxon>
        <taxon>Metakinetoplastina</taxon>
        <taxon>Trypanosomatida</taxon>
        <taxon>Trypanosomatidae</taxon>
        <taxon>Strigomonadinae</taxon>
        <taxon>Strigomonas</taxon>
    </lineage>
</organism>
<protein>
    <submittedName>
        <fullName evidence="2">Uncharacterized protein</fullName>
    </submittedName>
</protein>
<comment type="caution">
    <text evidence="2">The sequence shown here is derived from an EMBL/GenBank/DDBJ whole genome shotgun (WGS) entry which is preliminary data.</text>
</comment>
<accession>S9TVZ5</accession>
<evidence type="ECO:0000313" key="2">
    <source>
        <dbReference type="EMBL" id="EPY20763.1"/>
    </source>
</evidence>
<evidence type="ECO:0000256" key="1">
    <source>
        <dbReference type="SAM" id="Phobius"/>
    </source>
</evidence>
<keyword evidence="1" id="KW-0812">Transmembrane</keyword>
<sequence>MFYFIIKAKNLLDVDRSAVDDINTACSFFVNLNYPANPLPSHLRGYFDKFFGGNGLITFCDKLFGTYHQSVFGQSSESACWMDIANLKPNGSVAAALDKFLSPGKPFMNLLEAFSLASPNFSSSVKTGWKSSDGKEQQVVSNAAHSIDFPLFSLFPNSSKLLGETHTLDLYNLSRSACSPLILVPFWYPPLQTRTEQSQKKLLTSLPCSPMGYFILRLFFYIVKHSEKKGGHILSLKKPQGVLGYIGYYCGKLGDCFGSPAPVEFVFLNRLLASCAQYYVSTGLLTHVKLKASLTDMVWTIADVMGFMLLWSPSFILDKSNSVLGFEGRRAPCHDAAKLSAVMLLLPMMSELFVSLMGKGNMPVANPVVIAELRADTTARMSDSIMYSDVCFYQNCLVALRVCVLSMEGVPHLRCHHFNNCLELWLTLMNPKWRTGDKVDERYVLHHMECYTVITKSMFELLWKSSTLRNIDHAGSILLFRCFEIVASPLVQNMLKDISQNGSNSSILPVVIQHHVLNWSPDELTRIFNINNDQMDDMAARAYVTMEGCDRDEVNESIRVNLRKCLEFIQIMYPKADMYFEKWKQSLKTETEFSFSTVEKPREVHILSDEEKSAFFKGNRANFGVVNQKIRLATNNGRVAGGHHPSLNASFHDEIPALVAVSRFLDCLIRYAYELYYASSIPTCEKGHRMWLLQLPHVRCSKHPSCRAIWECAICESVYGACCTSFPLGLDGAQLQVCESRDPPPLCAICGELLQKAVCYRGKSDSGEHYCTYCASRPFKPFSTRFLAAYRTSAILLMTFVVYFILRMLFF</sequence>
<keyword evidence="3" id="KW-1185">Reference proteome</keyword>
<evidence type="ECO:0000313" key="3">
    <source>
        <dbReference type="Proteomes" id="UP000015354"/>
    </source>
</evidence>
<proteinExistence type="predicted"/>
<dbReference type="OrthoDB" id="276726at2759"/>
<keyword evidence="1" id="KW-0472">Membrane</keyword>
<feature type="transmembrane region" description="Helical" evidence="1">
    <location>
        <begin position="786"/>
        <end position="806"/>
    </location>
</feature>